<keyword evidence="2" id="KW-1185">Reference proteome</keyword>
<dbReference type="SUPFAM" id="SSF51658">
    <property type="entry name" value="Xylose isomerase-like"/>
    <property type="match status" value="1"/>
</dbReference>
<dbReference type="RefSeq" id="WP_131308310.1">
    <property type="nucleotide sequence ID" value="NZ_SJFN01000010.1"/>
</dbReference>
<dbReference type="Pfam" id="PF05114">
    <property type="entry name" value="MbnB_TglH_ChrH"/>
    <property type="match status" value="1"/>
</dbReference>
<accession>A0A4Q9VUQ5</accession>
<reference evidence="1 2" key="1">
    <citation type="submission" date="2019-02" db="EMBL/GenBank/DDBJ databases">
        <title>Siculibacillus lacustris gen. nov., sp. nov., a new rosette-forming bacterium isolated from a freshwater crater lake (Lake St. Ana, Romania).</title>
        <authorList>
            <person name="Felfoldi T."/>
            <person name="Marton Z."/>
            <person name="Szabo A."/>
            <person name="Mentes A."/>
            <person name="Boka K."/>
            <person name="Marialigeti K."/>
            <person name="Mathe I."/>
            <person name="Koncz M."/>
            <person name="Schumann P."/>
            <person name="Toth E."/>
        </authorList>
    </citation>
    <scope>NUCLEOTIDE SEQUENCE [LARGE SCALE GENOMIC DNA]</scope>
    <source>
        <strain evidence="1 2">SA-279</strain>
    </source>
</reference>
<dbReference type="Gene3D" id="3.20.20.150">
    <property type="entry name" value="Divalent-metal-dependent TIM barrel enzymes"/>
    <property type="match status" value="1"/>
</dbReference>
<dbReference type="NCBIfam" id="NF003818">
    <property type="entry name" value="PRK05409.1"/>
    <property type="match status" value="1"/>
</dbReference>
<gene>
    <name evidence="1" type="ORF">EYW49_08690</name>
</gene>
<dbReference type="InterPro" id="IPR007801">
    <property type="entry name" value="MbnB/TglH/ChrH"/>
</dbReference>
<dbReference type="InterPro" id="IPR036237">
    <property type="entry name" value="Xyl_isomerase-like_sf"/>
</dbReference>
<dbReference type="OrthoDB" id="9763101at2"/>
<dbReference type="Proteomes" id="UP000292781">
    <property type="component" value="Unassembled WGS sequence"/>
</dbReference>
<evidence type="ECO:0000313" key="1">
    <source>
        <dbReference type="EMBL" id="TBW38758.1"/>
    </source>
</evidence>
<comment type="caution">
    <text evidence="1">The sequence shown here is derived from an EMBL/GenBank/DDBJ whole genome shotgun (WGS) entry which is preliminary data.</text>
</comment>
<dbReference type="AlphaFoldDB" id="A0A4Q9VUQ5"/>
<dbReference type="EMBL" id="SJFN01000010">
    <property type="protein sequence ID" value="TBW38758.1"/>
    <property type="molecule type" value="Genomic_DNA"/>
</dbReference>
<sequence>MISTPTASGSPIVTLPAVAGVGLNPAHVAEILAGGTPVGFFEVLAENYMGAGGPPHRRLTAIRERFPLSVHGVGLSIGGAEPLDRDHLARLACLVARYQPAAVSEHLGWSSHDGRHLGEPLPLPYTEETLARVVERVDEVQTALGRPILLENPASYLRFAASTIPEVDFLAAVAERSGCGLLLDVANLDVSATNLGFDAAAAIDAFPMRHVGEIHLAGRFETVDEAGQPLFVAAHDGPVPESVWSLWERALARSGPIPTVIEWDAELPGWTIVAAEAARAERRLAALRRARGTADAAA</sequence>
<evidence type="ECO:0000313" key="2">
    <source>
        <dbReference type="Proteomes" id="UP000292781"/>
    </source>
</evidence>
<proteinExistence type="predicted"/>
<protein>
    <submittedName>
        <fullName evidence="1">DUF692 domain-containing protein</fullName>
    </submittedName>
</protein>
<dbReference type="PANTHER" id="PTHR42194:SF1">
    <property type="entry name" value="UPF0276 PROTEIN HI_1600"/>
    <property type="match status" value="1"/>
</dbReference>
<organism evidence="1 2">
    <name type="scientific">Siculibacillus lacustris</name>
    <dbReference type="NCBI Taxonomy" id="1549641"/>
    <lineage>
        <taxon>Bacteria</taxon>
        <taxon>Pseudomonadati</taxon>
        <taxon>Pseudomonadota</taxon>
        <taxon>Alphaproteobacteria</taxon>
        <taxon>Hyphomicrobiales</taxon>
        <taxon>Ancalomicrobiaceae</taxon>
        <taxon>Siculibacillus</taxon>
    </lineage>
</organism>
<name>A0A4Q9VUQ5_9HYPH</name>
<dbReference type="PANTHER" id="PTHR42194">
    <property type="entry name" value="UPF0276 PROTEIN HI_1600"/>
    <property type="match status" value="1"/>
</dbReference>